<dbReference type="PRINTS" id="PR00367">
    <property type="entry name" value="ETHRSPELEMNT"/>
</dbReference>
<evidence type="ECO:0000256" key="1">
    <source>
        <dbReference type="ARBA" id="ARBA00004123"/>
    </source>
</evidence>
<keyword evidence="2" id="KW-0805">Transcription regulation</keyword>
<dbReference type="CDD" id="cd00018">
    <property type="entry name" value="AP2"/>
    <property type="match status" value="1"/>
</dbReference>
<dbReference type="GO" id="GO:0003700">
    <property type="term" value="F:DNA-binding transcription factor activity"/>
    <property type="evidence" value="ECO:0007669"/>
    <property type="project" value="InterPro"/>
</dbReference>
<dbReference type="InterPro" id="IPR016177">
    <property type="entry name" value="DNA-bd_dom_sf"/>
</dbReference>
<proteinExistence type="predicted"/>
<dbReference type="GO" id="GO:0003677">
    <property type="term" value="F:DNA binding"/>
    <property type="evidence" value="ECO:0007669"/>
    <property type="project" value="UniProtKB-KW"/>
</dbReference>
<evidence type="ECO:0000256" key="2">
    <source>
        <dbReference type="ARBA" id="ARBA00023015"/>
    </source>
</evidence>
<protein>
    <recommendedName>
        <fullName evidence="7">AP2/ERF domain-containing protein</fullName>
    </recommendedName>
</protein>
<dbReference type="Proteomes" id="UP000663760">
    <property type="component" value="Chromosome 4"/>
</dbReference>
<dbReference type="Pfam" id="PF00847">
    <property type="entry name" value="AP2"/>
    <property type="match status" value="1"/>
</dbReference>
<feature type="compositionally biased region" description="Gly residues" evidence="6">
    <location>
        <begin position="1"/>
        <end position="16"/>
    </location>
</feature>
<accession>A0A7I8KCS3</accession>
<dbReference type="GO" id="GO:0005634">
    <property type="term" value="C:nucleus"/>
    <property type="evidence" value="ECO:0007669"/>
    <property type="project" value="UniProtKB-SubCell"/>
</dbReference>
<dbReference type="SUPFAM" id="SSF54171">
    <property type="entry name" value="DNA-binding domain"/>
    <property type="match status" value="1"/>
</dbReference>
<gene>
    <name evidence="8" type="ORF">SI8410_04005953</name>
</gene>
<evidence type="ECO:0000256" key="6">
    <source>
        <dbReference type="SAM" id="MobiDB-lite"/>
    </source>
</evidence>
<organism evidence="8 9">
    <name type="scientific">Spirodela intermedia</name>
    <name type="common">Intermediate duckweed</name>
    <dbReference type="NCBI Taxonomy" id="51605"/>
    <lineage>
        <taxon>Eukaryota</taxon>
        <taxon>Viridiplantae</taxon>
        <taxon>Streptophyta</taxon>
        <taxon>Embryophyta</taxon>
        <taxon>Tracheophyta</taxon>
        <taxon>Spermatophyta</taxon>
        <taxon>Magnoliopsida</taxon>
        <taxon>Liliopsida</taxon>
        <taxon>Araceae</taxon>
        <taxon>Lemnoideae</taxon>
        <taxon>Spirodela</taxon>
    </lineage>
</organism>
<evidence type="ECO:0000313" key="8">
    <source>
        <dbReference type="EMBL" id="CAA7395292.1"/>
    </source>
</evidence>
<feature type="region of interest" description="Disordered" evidence="6">
    <location>
        <begin position="1"/>
        <end position="31"/>
    </location>
</feature>
<dbReference type="AlphaFoldDB" id="A0A7I8KCS3"/>
<comment type="subcellular location">
    <subcellularLocation>
        <location evidence="1">Nucleus</location>
    </subcellularLocation>
</comment>
<evidence type="ECO:0000313" key="9">
    <source>
        <dbReference type="Proteomes" id="UP000663760"/>
    </source>
</evidence>
<keyword evidence="5" id="KW-0539">Nucleus</keyword>
<sequence length="233" mass="25102">MLGLGQEGGGGGGGDSGVIVGSPADGGKDAAHFRGVRKRPWGRFAAEIRDPWKKTRKWLGTFDTAEEAARAYDEAARNLRGPKAKTNFGHLSTAACCDKPEMTSSAGTTLSLSPPSLSSSVTSSSTYLPMPQPWRTGRFVVGTDIWDLPPGMAASLPTAGQDVLPMQMLMWGEPEKKMMGVAEQLRRKPHKEALSDFRHLQFKLQLQQSITAAEKSRKPPLAFDLNLPPAPTS</sequence>
<dbReference type="PANTHER" id="PTHR31677:SF157">
    <property type="entry name" value="AP2_ERF DOMAIN-CONTAINING PROTEIN"/>
    <property type="match status" value="1"/>
</dbReference>
<keyword evidence="3" id="KW-0238">DNA-binding</keyword>
<evidence type="ECO:0000256" key="4">
    <source>
        <dbReference type="ARBA" id="ARBA00023163"/>
    </source>
</evidence>
<dbReference type="FunFam" id="3.30.730.10:FF:000001">
    <property type="entry name" value="Ethylene-responsive transcription factor 2"/>
    <property type="match status" value="1"/>
</dbReference>
<dbReference type="InterPro" id="IPR001471">
    <property type="entry name" value="AP2/ERF_dom"/>
</dbReference>
<name>A0A7I8KCS3_SPIIN</name>
<dbReference type="Gene3D" id="3.30.730.10">
    <property type="entry name" value="AP2/ERF domain"/>
    <property type="match status" value="1"/>
</dbReference>
<keyword evidence="9" id="KW-1185">Reference proteome</keyword>
<dbReference type="OrthoDB" id="1931494at2759"/>
<evidence type="ECO:0000256" key="3">
    <source>
        <dbReference type="ARBA" id="ARBA00023125"/>
    </source>
</evidence>
<dbReference type="SMART" id="SM00380">
    <property type="entry name" value="AP2"/>
    <property type="match status" value="1"/>
</dbReference>
<dbReference type="EMBL" id="LR746267">
    <property type="protein sequence ID" value="CAA7395292.1"/>
    <property type="molecule type" value="Genomic_DNA"/>
</dbReference>
<dbReference type="PROSITE" id="PS51032">
    <property type="entry name" value="AP2_ERF"/>
    <property type="match status" value="1"/>
</dbReference>
<feature type="region of interest" description="Disordered" evidence="6">
    <location>
        <begin position="211"/>
        <end position="233"/>
    </location>
</feature>
<dbReference type="InterPro" id="IPR036955">
    <property type="entry name" value="AP2/ERF_dom_sf"/>
</dbReference>
<dbReference type="PANTHER" id="PTHR31677">
    <property type="entry name" value="AP2 DOMAIN CLASS TRANSCRIPTION FACTOR"/>
    <property type="match status" value="1"/>
</dbReference>
<evidence type="ECO:0000259" key="7">
    <source>
        <dbReference type="PROSITE" id="PS51032"/>
    </source>
</evidence>
<feature type="domain" description="AP2/ERF" evidence="7">
    <location>
        <begin position="32"/>
        <end position="89"/>
    </location>
</feature>
<evidence type="ECO:0000256" key="5">
    <source>
        <dbReference type="ARBA" id="ARBA00023242"/>
    </source>
</evidence>
<reference evidence="8" key="1">
    <citation type="submission" date="2020-02" db="EMBL/GenBank/DDBJ databases">
        <authorList>
            <person name="Scholz U."/>
            <person name="Mascher M."/>
            <person name="Fiebig A."/>
        </authorList>
    </citation>
    <scope>NUCLEOTIDE SEQUENCE</scope>
</reference>
<keyword evidence="4" id="KW-0804">Transcription</keyword>